<dbReference type="InterPro" id="IPR006108">
    <property type="entry name" value="3HC_DH_C"/>
</dbReference>
<dbReference type="RefSeq" id="WP_327788187.1">
    <property type="nucleotide sequence ID" value="NZ_JARGEQ010000040.1"/>
</dbReference>
<dbReference type="Pfam" id="PF18321">
    <property type="entry name" value="3HCDH_RFF"/>
    <property type="match status" value="1"/>
</dbReference>
<dbReference type="InterPro" id="IPR041040">
    <property type="entry name" value="3HCDH_RFF"/>
</dbReference>
<organism evidence="6 7">
    <name type="scientific">Marinimicrococcus flavescens</name>
    <dbReference type="NCBI Taxonomy" id="3031815"/>
    <lineage>
        <taxon>Bacteria</taxon>
        <taxon>Pseudomonadati</taxon>
        <taxon>Pseudomonadota</taxon>
        <taxon>Alphaproteobacteria</taxon>
        <taxon>Geminicoccales</taxon>
        <taxon>Geminicoccaceae</taxon>
        <taxon>Marinimicrococcus</taxon>
    </lineage>
</organism>
<evidence type="ECO:0000259" key="5">
    <source>
        <dbReference type="Pfam" id="PF18321"/>
    </source>
</evidence>
<dbReference type="Gene3D" id="1.10.1040.50">
    <property type="match status" value="1"/>
</dbReference>
<evidence type="ECO:0000256" key="1">
    <source>
        <dbReference type="ARBA" id="ARBA00023002"/>
    </source>
</evidence>
<feature type="domain" description="3-hydroxybutyryl-CoA dehydrogenase reduced Rossmann-fold" evidence="5">
    <location>
        <begin position="352"/>
        <end position="420"/>
    </location>
</feature>
<dbReference type="PANTHER" id="PTHR48075">
    <property type="entry name" value="3-HYDROXYACYL-COA DEHYDROGENASE FAMILY PROTEIN"/>
    <property type="match status" value="1"/>
</dbReference>
<accession>A0AAP3UYY9</accession>
<keyword evidence="1" id="KW-0560">Oxidoreductase</keyword>
<feature type="domain" description="3-hydroxyacyl-CoA dehydrogenase C-terminal" evidence="3">
    <location>
        <begin position="194"/>
        <end position="290"/>
    </location>
</feature>
<feature type="region of interest" description="Disordered" evidence="2">
    <location>
        <begin position="286"/>
        <end position="308"/>
    </location>
</feature>
<dbReference type="SUPFAM" id="SSF51735">
    <property type="entry name" value="NAD(P)-binding Rossmann-fold domains"/>
    <property type="match status" value="1"/>
</dbReference>
<dbReference type="GO" id="GO:0016616">
    <property type="term" value="F:oxidoreductase activity, acting on the CH-OH group of donors, NAD or NADP as acceptor"/>
    <property type="evidence" value="ECO:0007669"/>
    <property type="project" value="InterPro"/>
</dbReference>
<dbReference type="InterPro" id="IPR008927">
    <property type="entry name" value="6-PGluconate_DH-like_C_sf"/>
</dbReference>
<evidence type="ECO:0000313" key="7">
    <source>
        <dbReference type="Proteomes" id="UP001301140"/>
    </source>
</evidence>
<dbReference type="GO" id="GO:0006631">
    <property type="term" value="P:fatty acid metabolic process"/>
    <property type="evidence" value="ECO:0007669"/>
    <property type="project" value="InterPro"/>
</dbReference>
<dbReference type="InterPro" id="IPR006176">
    <property type="entry name" value="3-OHacyl-CoA_DH_NAD-bd"/>
</dbReference>
<dbReference type="NCBIfam" id="NF006124">
    <property type="entry name" value="PRK08268.1"/>
    <property type="match status" value="1"/>
</dbReference>
<evidence type="ECO:0000259" key="4">
    <source>
        <dbReference type="Pfam" id="PF02737"/>
    </source>
</evidence>
<dbReference type="Gene3D" id="3.40.50.720">
    <property type="entry name" value="NAD(P)-binding Rossmann-like Domain"/>
    <property type="match status" value="1"/>
</dbReference>
<gene>
    <name evidence="6" type="ORF">PZ740_05150</name>
</gene>
<feature type="domain" description="3-hydroxyacyl-CoA dehydrogenase NAD binding" evidence="4">
    <location>
        <begin position="14"/>
        <end position="190"/>
    </location>
</feature>
<evidence type="ECO:0000256" key="2">
    <source>
        <dbReference type="SAM" id="MobiDB-lite"/>
    </source>
</evidence>
<dbReference type="SUPFAM" id="SSF48179">
    <property type="entry name" value="6-phosphogluconate dehydrogenase C-terminal domain-like"/>
    <property type="match status" value="2"/>
</dbReference>
<name>A0AAP3UYY9_9PROT</name>
<sequence>MPVHSSALSRELPVGVVGAGTMGAGIAQVAAMAGHSVRLVDAREGAAESAVQGLRQRLARMAERGRLAPEEAAAIGARLIPAGGLAELAGCGLVIEAIVEDMKVKRELFGELETILAADAILATNTSSLSITAMAAHLERPGRLVGMHFFNPAPLMALVEVVSGLATDPTVAGTVFETARLWGKAPVHAANTPGFIVNRVARPFYGEAFRLLAEQAGLPATIDALMRESGGFRMGPFELTDLIGQDVNAAVSRSVFEAYDYDPRYRPSLFQRELVDAGRLGRKSGRGIYDHAEGATKPEPATAAAGPKPQRIVAEGLRGPAEALLDLATAAGIEVERREQGPGLIRLDGIVLALTDGETADEHTARTGEPVLLFDLALDYGAATRIGLAAPLRASDAQRAAAAGFFQALGKSVSFVGDLPGMVVMRTVAMLANEAAEAVHTGVADAQGVDTAMRKGVNYPAGPLAWAERMGTRRIVETIDHMARAYGEDRYRCSLGLRRLLWQTPHSGR</sequence>
<dbReference type="AlphaFoldDB" id="A0AAP3UYY9"/>
<dbReference type="Pfam" id="PF02737">
    <property type="entry name" value="3HCDH_N"/>
    <property type="match status" value="1"/>
</dbReference>
<feature type="domain" description="3-hydroxyacyl-CoA dehydrogenase C-terminal" evidence="3">
    <location>
        <begin position="421"/>
        <end position="495"/>
    </location>
</feature>
<comment type="caution">
    <text evidence="6">The sequence shown here is derived from an EMBL/GenBank/DDBJ whole genome shotgun (WGS) entry which is preliminary data.</text>
</comment>
<dbReference type="EMBL" id="JARGEQ010000040">
    <property type="protein sequence ID" value="MDF1585771.1"/>
    <property type="molecule type" value="Genomic_DNA"/>
</dbReference>
<evidence type="ECO:0000313" key="6">
    <source>
        <dbReference type="EMBL" id="MDF1585771.1"/>
    </source>
</evidence>
<dbReference type="FunFam" id="3.40.50.720:FF:000009">
    <property type="entry name" value="Fatty oxidation complex, alpha subunit"/>
    <property type="match status" value="1"/>
</dbReference>
<dbReference type="Gene3D" id="3.30.750.190">
    <property type="match status" value="1"/>
</dbReference>
<protein>
    <submittedName>
        <fullName evidence="6">3-hydroxyacyl-CoA dehydrogenase</fullName>
    </submittedName>
</protein>
<dbReference type="Proteomes" id="UP001301140">
    <property type="component" value="Unassembled WGS sequence"/>
</dbReference>
<dbReference type="PANTHER" id="PTHR48075:SF5">
    <property type="entry name" value="3-HYDROXYBUTYRYL-COA DEHYDROGENASE"/>
    <property type="match status" value="1"/>
</dbReference>
<reference evidence="6 7" key="1">
    <citation type="submission" date="2023-03" db="EMBL/GenBank/DDBJ databases">
        <title>YIM 152171 draft genome.</title>
        <authorList>
            <person name="Yang Z."/>
        </authorList>
    </citation>
    <scope>NUCLEOTIDE SEQUENCE [LARGE SCALE GENOMIC DNA]</scope>
    <source>
        <strain evidence="6 7">YIM 152171</strain>
    </source>
</reference>
<evidence type="ECO:0000259" key="3">
    <source>
        <dbReference type="Pfam" id="PF00725"/>
    </source>
</evidence>
<dbReference type="InterPro" id="IPR036291">
    <property type="entry name" value="NAD(P)-bd_dom_sf"/>
</dbReference>
<keyword evidence="7" id="KW-1185">Reference proteome</keyword>
<proteinExistence type="predicted"/>
<dbReference type="Pfam" id="PF00725">
    <property type="entry name" value="3HCDH"/>
    <property type="match status" value="2"/>
</dbReference>
<dbReference type="GO" id="GO:0070403">
    <property type="term" value="F:NAD+ binding"/>
    <property type="evidence" value="ECO:0007669"/>
    <property type="project" value="InterPro"/>
</dbReference>